<accession>A0A1V1NSS6</accession>
<reference evidence="3" key="1">
    <citation type="submission" date="2012-11" db="EMBL/GenBank/DDBJ databases">
        <authorList>
            <person name="Lucero-Rivera Y.E."/>
            <person name="Tovar-Ramirez D."/>
        </authorList>
    </citation>
    <scope>NUCLEOTIDE SEQUENCE [LARGE SCALE GENOMIC DNA]</scope>
    <source>
        <strain evidence="3">Araruama</strain>
    </source>
</reference>
<keyword evidence="1" id="KW-0732">Signal</keyword>
<dbReference type="Gene3D" id="2.60.40.1120">
    <property type="entry name" value="Carboxypeptidase-like, regulatory domain"/>
    <property type="match status" value="1"/>
</dbReference>
<feature type="chain" id="PRO_5010727493" description="EF-hand domain-containing protein" evidence="1">
    <location>
        <begin position="26"/>
        <end position="172"/>
    </location>
</feature>
<organism evidence="2 3">
    <name type="scientific">Candidatus Magnetoglobus multicellularis str. Araruama</name>
    <dbReference type="NCBI Taxonomy" id="890399"/>
    <lineage>
        <taxon>Bacteria</taxon>
        <taxon>Pseudomonadati</taxon>
        <taxon>Thermodesulfobacteriota</taxon>
        <taxon>Desulfobacteria</taxon>
        <taxon>Desulfobacterales</taxon>
        <taxon>Desulfobacteraceae</taxon>
        <taxon>Candidatus Magnetoglobus</taxon>
    </lineage>
</organism>
<dbReference type="SUPFAM" id="SSF49452">
    <property type="entry name" value="Starch-binding domain-like"/>
    <property type="match status" value="1"/>
</dbReference>
<gene>
    <name evidence="2" type="ORF">OMM_05975</name>
</gene>
<proteinExistence type="predicted"/>
<dbReference type="Pfam" id="PF13620">
    <property type="entry name" value="CarboxypepD_reg"/>
    <property type="match status" value="1"/>
</dbReference>
<evidence type="ECO:0000256" key="1">
    <source>
        <dbReference type="SAM" id="SignalP"/>
    </source>
</evidence>
<dbReference type="EMBL" id="ATBP01002653">
    <property type="protein sequence ID" value="ETR65613.1"/>
    <property type="molecule type" value="Genomic_DNA"/>
</dbReference>
<sequence>MKTKGERYEKMMILSILFNASIAMATSNWDTMIWDQDNWYKGQAQISGQVVTHVTGQETGVLNASISIIELNKSVQSDSNGDFLFMDVPDGTYTITIETDYFAVMQLNAVTIKDGMASLPVIELFDQKNRYSQEALDHLLQVERQKWDVDSDGQIGLKEAIKALKISSGFSN</sequence>
<evidence type="ECO:0000313" key="2">
    <source>
        <dbReference type="EMBL" id="ETR65613.1"/>
    </source>
</evidence>
<protein>
    <recommendedName>
        <fullName evidence="4">EF-hand domain-containing protein</fullName>
    </recommendedName>
</protein>
<dbReference type="InterPro" id="IPR013784">
    <property type="entry name" value="Carb-bd-like_fold"/>
</dbReference>
<comment type="caution">
    <text evidence="2">The sequence shown here is derived from an EMBL/GenBank/DDBJ whole genome shotgun (WGS) entry which is preliminary data.</text>
</comment>
<evidence type="ECO:0000313" key="3">
    <source>
        <dbReference type="Proteomes" id="UP000189670"/>
    </source>
</evidence>
<dbReference type="AlphaFoldDB" id="A0A1V1NSS6"/>
<name>A0A1V1NSS6_9BACT</name>
<evidence type="ECO:0008006" key="4">
    <source>
        <dbReference type="Google" id="ProtNLM"/>
    </source>
</evidence>
<dbReference type="Proteomes" id="UP000189670">
    <property type="component" value="Unassembled WGS sequence"/>
</dbReference>
<feature type="signal peptide" evidence="1">
    <location>
        <begin position="1"/>
        <end position="25"/>
    </location>
</feature>
<dbReference type="GO" id="GO:0030246">
    <property type="term" value="F:carbohydrate binding"/>
    <property type="evidence" value="ECO:0007669"/>
    <property type="project" value="InterPro"/>
</dbReference>